<proteinExistence type="predicted"/>
<name>A0A2U8VWZ4_9HYPH</name>
<dbReference type="KEGG" id="meti:DK427_21545"/>
<dbReference type="RefSeq" id="WP_109953161.1">
    <property type="nucleotide sequence ID" value="NZ_CP029551.1"/>
</dbReference>
<dbReference type="AlphaFoldDB" id="A0A2U8VWZ4"/>
<evidence type="ECO:0000256" key="1">
    <source>
        <dbReference type="SAM" id="SignalP"/>
    </source>
</evidence>
<reference evidence="2 3" key="1">
    <citation type="submission" date="2018-05" db="EMBL/GenBank/DDBJ databases">
        <title>Complete Genome Sequence of Methylobacterium sp. 17Sr1-43.</title>
        <authorList>
            <person name="Srinivasan S."/>
        </authorList>
    </citation>
    <scope>NUCLEOTIDE SEQUENCE [LARGE SCALE GENOMIC DNA]</scope>
    <source>
        <strain evidence="2 3">17Sr1-43</strain>
    </source>
</reference>
<keyword evidence="1" id="KW-0732">Signal</keyword>
<evidence type="ECO:0000313" key="2">
    <source>
        <dbReference type="EMBL" id="AWN37998.1"/>
    </source>
</evidence>
<evidence type="ECO:0008006" key="4">
    <source>
        <dbReference type="Google" id="ProtNLM"/>
    </source>
</evidence>
<dbReference type="Proteomes" id="UP000246058">
    <property type="component" value="Chromosome"/>
</dbReference>
<accession>A0A2U8VWZ4</accession>
<feature type="signal peptide" evidence="1">
    <location>
        <begin position="1"/>
        <end position="23"/>
    </location>
</feature>
<protein>
    <recommendedName>
        <fullName evidence="4">Lysozyme inhibitor LprI N-terminal domain-containing protein</fullName>
    </recommendedName>
</protein>
<sequence length="122" mass="12861">MRRPVLRLVLALAGALAAGPSLGLGTGPTRPQGEIERLEQAWHQCLREASGHQPPGQSRAGDQRNALDACREREDAVVAALMAARGGTQAERSLGARARSWAASVAAYVLDPVSSWLGILGR</sequence>
<feature type="chain" id="PRO_5015928239" description="Lysozyme inhibitor LprI N-terminal domain-containing protein" evidence="1">
    <location>
        <begin position="24"/>
        <end position="122"/>
    </location>
</feature>
<keyword evidence="3" id="KW-1185">Reference proteome</keyword>
<gene>
    <name evidence="2" type="ORF">DK427_21545</name>
</gene>
<evidence type="ECO:0000313" key="3">
    <source>
        <dbReference type="Proteomes" id="UP000246058"/>
    </source>
</evidence>
<dbReference type="OrthoDB" id="8003377at2"/>
<dbReference type="EMBL" id="CP029551">
    <property type="protein sequence ID" value="AWN37998.1"/>
    <property type="molecule type" value="Genomic_DNA"/>
</dbReference>
<organism evidence="2 3">
    <name type="scientific">Methylobacterium radiodurans</name>
    <dbReference type="NCBI Taxonomy" id="2202828"/>
    <lineage>
        <taxon>Bacteria</taxon>
        <taxon>Pseudomonadati</taxon>
        <taxon>Pseudomonadota</taxon>
        <taxon>Alphaproteobacteria</taxon>
        <taxon>Hyphomicrobiales</taxon>
        <taxon>Methylobacteriaceae</taxon>
        <taxon>Methylobacterium</taxon>
    </lineage>
</organism>